<evidence type="ECO:0000256" key="4">
    <source>
        <dbReference type="ARBA" id="ARBA00022801"/>
    </source>
</evidence>
<dbReference type="HAMAP" id="MF_00265">
    <property type="entry name" value="VapC_Nob1"/>
    <property type="match status" value="1"/>
</dbReference>
<evidence type="ECO:0000313" key="9">
    <source>
        <dbReference type="Proteomes" id="UP000230551"/>
    </source>
</evidence>
<dbReference type="CDD" id="cd18678">
    <property type="entry name" value="PIN_MtVapC25_VapC33-like"/>
    <property type="match status" value="1"/>
</dbReference>
<proteinExistence type="inferred from homology"/>
<dbReference type="Proteomes" id="UP000230551">
    <property type="component" value="Unassembled WGS sequence"/>
</dbReference>
<dbReference type="RefSeq" id="WP_090587223.1">
    <property type="nucleotide sequence ID" value="NZ_CP104302.1"/>
</dbReference>
<comment type="function">
    <text evidence="6">Toxic component of a toxin-antitoxin (TA) system. An RNase.</text>
</comment>
<dbReference type="STRING" id="85968.GCA_900073015_01133"/>
<dbReference type="Gene3D" id="3.40.50.1010">
    <property type="entry name" value="5'-nuclease"/>
    <property type="match status" value="1"/>
</dbReference>
<dbReference type="OrthoDB" id="556169at2"/>
<dbReference type="GO" id="GO:0004540">
    <property type="term" value="F:RNA nuclease activity"/>
    <property type="evidence" value="ECO:0007669"/>
    <property type="project" value="InterPro"/>
</dbReference>
<protein>
    <recommendedName>
        <fullName evidence="6">Ribonuclease VapC</fullName>
        <shortName evidence="6">RNase VapC</shortName>
        <ecNumber evidence="6">3.1.-.-</ecNumber>
    </recommendedName>
    <alternativeName>
        <fullName evidence="6">Toxin VapC</fullName>
    </alternativeName>
</protein>
<evidence type="ECO:0000256" key="2">
    <source>
        <dbReference type="ARBA" id="ARBA00022722"/>
    </source>
</evidence>
<dbReference type="InterPro" id="IPR022907">
    <property type="entry name" value="VapC_family"/>
</dbReference>
<feature type="binding site" evidence="6">
    <location>
        <position position="108"/>
    </location>
    <ligand>
        <name>Mg(2+)</name>
        <dbReference type="ChEBI" id="CHEBI:18420"/>
    </ligand>
</feature>
<feature type="binding site" evidence="6">
    <location>
        <position position="5"/>
    </location>
    <ligand>
        <name>Mg(2+)</name>
        <dbReference type="ChEBI" id="CHEBI:18420"/>
    </ligand>
</feature>
<keyword evidence="1 6" id="KW-1277">Toxin-antitoxin system</keyword>
<evidence type="ECO:0000256" key="1">
    <source>
        <dbReference type="ARBA" id="ARBA00022649"/>
    </source>
</evidence>
<evidence type="ECO:0000256" key="3">
    <source>
        <dbReference type="ARBA" id="ARBA00022723"/>
    </source>
</evidence>
<dbReference type="InterPro" id="IPR002716">
    <property type="entry name" value="PIN_dom"/>
</dbReference>
<gene>
    <name evidence="6" type="primary">vapC</name>
    <name evidence="8" type="ORF">CQY22_006230</name>
</gene>
<accession>A0A2G5PDA3</accession>
<feature type="domain" description="PIN" evidence="7">
    <location>
        <begin position="3"/>
        <end position="133"/>
    </location>
</feature>
<comment type="caution">
    <text evidence="8">The sequence shown here is derived from an EMBL/GenBank/DDBJ whole genome shotgun (WGS) entry which is preliminary data.</text>
</comment>
<dbReference type="EMBL" id="PDCN02000005">
    <property type="protein sequence ID" value="PIB76311.1"/>
    <property type="molecule type" value="Genomic_DNA"/>
</dbReference>
<keyword evidence="5 6" id="KW-0460">Magnesium</keyword>
<dbReference type="EC" id="3.1.-.-" evidence="6"/>
<evidence type="ECO:0000313" key="8">
    <source>
        <dbReference type="EMBL" id="PIB76311.1"/>
    </source>
</evidence>
<keyword evidence="6" id="KW-0800">Toxin</keyword>
<comment type="cofactor">
    <cofactor evidence="6">
        <name>Mg(2+)</name>
        <dbReference type="ChEBI" id="CHEBI:18420"/>
    </cofactor>
</comment>
<sequence length="141" mass="14916">MNIVDVNVLLYAVNRQSAQHSAAHSWLSGQLRGPGTVGLSWTALLGFVRIATNPSILPRPLRPAEAFDIIDAWLASPAAVVVEPTSRHLAILRGLLTEFGTAGNLTSDAHLAALAVEYGGVVVTFDRDFARFGVDTVTPAG</sequence>
<dbReference type="GO" id="GO:0090729">
    <property type="term" value="F:toxin activity"/>
    <property type="evidence" value="ECO:0007669"/>
    <property type="project" value="UniProtKB-KW"/>
</dbReference>
<reference evidence="8 9" key="1">
    <citation type="journal article" date="2017" name="Infect. Genet. Evol.">
        <title>The new phylogeny of the genus Mycobacterium: The old and the news.</title>
        <authorList>
            <person name="Tortoli E."/>
            <person name="Fedrizzi T."/>
            <person name="Meehan C.J."/>
            <person name="Trovato A."/>
            <person name="Grottola A."/>
            <person name="Giacobazzi E."/>
            <person name="Serpini G.F."/>
            <person name="Tagliazucchi S."/>
            <person name="Fabio A."/>
            <person name="Bettua C."/>
            <person name="Bertorelli R."/>
            <person name="Frascaro F."/>
            <person name="De Sanctis V."/>
            <person name="Pecorari M."/>
            <person name="Jousson O."/>
            <person name="Segata N."/>
            <person name="Cirillo D.M."/>
        </authorList>
    </citation>
    <scope>NUCLEOTIDE SEQUENCE [LARGE SCALE GENOMIC DNA]</scope>
    <source>
        <strain evidence="8 9">CIP1034565</strain>
    </source>
</reference>
<dbReference type="InterPro" id="IPR029060">
    <property type="entry name" value="PIN-like_dom_sf"/>
</dbReference>
<dbReference type="GO" id="GO:0016788">
    <property type="term" value="F:hydrolase activity, acting on ester bonds"/>
    <property type="evidence" value="ECO:0007669"/>
    <property type="project" value="InterPro"/>
</dbReference>
<evidence type="ECO:0000256" key="5">
    <source>
        <dbReference type="ARBA" id="ARBA00022842"/>
    </source>
</evidence>
<keyword evidence="2 6" id="KW-0540">Nuclease</keyword>
<evidence type="ECO:0000256" key="6">
    <source>
        <dbReference type="HAMAP-Rule" id="MF_00265"/>
    </source>
</evidence>
<keyword evidence="4 6" id="KW-0378">Hydrolase</keyword>
<dbReference type="AlphaFoldDB" id="A0A2G5PDA3"/>
<organism evidence="8 9">
    <name type="scientific">Mycolicibacterium brumae</name>
    <dbReference type="NCBI Taxonomy" id="85968"/>
    <lineage>
        <taxon>Bacteria</taxon>
        <taxon>Bacillati</taxon>
        <taxon>Actinomycetota</taxon>
        <taxon>Actinomycetes</taxon>
        <taxon>Mycobacteriales</taxon>
        <taxon>Mycobacteriaceae</taxon>
        <taxon>Mycolicibacterium</taxon>
    </lineage>
</organism>
<dbReference type="InterPro" id="IPR006226">
    <property type="entry name" value="Mtu_PIN"/>
</dbReference>
<comment type="similarity">
    <text evidence="6">Belongs to the PINc/VapC protein family.</text>
</comment>
<keyword evidence="3 6" id="KW-0479">Metal-binding</keyword>
<dbReference type="NCBIfam" id="TIGR00028">
    <property type="entry name" value="Mtu_PIN_fam"/>
    <property type="match status" value="1"/>
</dbReference>
<evidence type="ECO:0000259" key="7">
    <source>
        <dbReference type="Pfam" id="PF01850"/>
    </source>
</evidence>
<dbReference type="GO" id="GO:0000287">
    <property type="term" value="F:magnesium ion binding"/>
    <property type="evidence" value="ECO:0007669"/>
    <property type="project" value="UniProtKB-UniRule"/>
</dbReference>
<name>A0A2G5PDA3_9MYCO</name>
<dbReference type="GO" id="GO:0045926">
    <property type="term" value="P:negative regulation of growth"/>
    <property type="evidence" value="ECO:0007669"/>
    <property type="project" value="UniProtKB-ARBA"/>
</dbReference>
<keyword evidence="9" id="KW-1185">Reference proteome</keyword>
<dbReference type="Pfam" id="PF01850">
    <property type="entry name" value="PIN"/>
    <property type="match status" value="1"/>
</dbReference>
<dbReference type="SUPFAM" id="SSF88723">
    <property type="entry name" value="PIN domain-like"/>
    <property type="match status" value="1"/>
</dbReference>